<dbReference type="PANTHER" id="PTHR30121:SF6">
    <property type="entry name" value="SLR6007 PROTEIN"/>
    <property type="match status" value="1"/>
</dbReference>
<protein>
    <submittedName>
        <fullName evidence="3">AAA domain-containing protein</fullName>
    </submittedName>
</protein>
<feature type="region of interest" description="Disordered" evidence="1">
    <location>
        <begin position="804"/>
        <end position="849"/>
    </location>
</feature>
<reference evidence="3 4" key="1">
    <citation type="submission" date="2019-06" db="EMBL/GenBank/DDBJ databases">
        <title>Sequencing the genomes of 1000 actinobacteria strains.</title>
        <authorList>
            <person name="Klenk H.-P."/>
        </authorList>
    </citation>
    <scope>NUCLEOTIDE SEQUENCE [LARGE SCALE GENOMIC DNA]</scope>
    <source>
        <strain evidence="3 4">DSM 45015</strain>
    </source>
</reference>
<dbReference type="PIRSF" id="PIRSF015040">
    <property type="entry name" value="ATPase_SAG2001_prd"/>
    <property type="match status" value="1"/>
</dbReference>
<comment type="caution">
    <text evidence="3">The sequence shown here is derived from an EMBL/GenBank/DDBJ whole genome shotgun (WGS) entry which is preliminary data.</text>
</comment>
<dbReference type="Proteomes" id="UP000317422">
    <property type="component" value="Unassembled WGS sequence"/>
</dbReference>
<proteinExistence type="predicted"/>
<dbReference type="PANTHER" id="PTHR30121">
    <property type="entry name" value="UNCHARACTERIZED PROTEIN YJGR-RELATED"/>
    <property type="match status" value="1"/>
</dbReference>
<feature type="domain" description="AAA+ ATPase" evidence="2">
    <location>
        <begin position="465"/>
        <end position="746"/>
    </location>
</feature>
<dbReference type="InterPro" id="IPR016628">
    <property type="entry name" value="ATPase_SAG2001_prd"/>
</dbReference>
<dbReference type="EMBL" id="VFQC01000001">
    <property type="protein sequence ID" value="TQN32847.1"/>
    <property type="molecule type" value="Genomic_DNA"/>
</dbReference>
<dbReference type="InterPro" id="IPR027417">
    <property type="entry name" value="P-loop_NTPase"/>
</dbReference>
<dbReference type="RefSeq" id="WP_141924296.1">
    <property type="nucleotide sequence ID" value="NZ_VFQC01000001.1"/>
</dbReference>
<accession>A0A543NM15</accession>
<dbReference type="Gene3D" id="3.40.50.300">
    <property type="entry name" value="P-loop containing nucleotide triphosphate hydrolases"/>
    <property type="match status" value="2"/>
</dbReference>
<evidence type="ECO:0000313" key="3">
    <source>
        <dbReference type="EMBL" id="TQN32847.1"/>
    </source>
</evidence>
<gene>
    <name evidence="3" type="ORF">FHX37_2832</name>
</gene>
<dbReference type="OrthoDB" id="3885223at2"/>
<organism evidence="3 4">
    <name type="scientific">Haloactinospora alba</name>
    <dbReference type="NCBI Taxonomy" id="405555"/>
    <lineage>
        <taxon>Bacteria</taxon>
        <taxon>Bacillati</taxon>
        <taxon>Actinomycetota</taxon>
        <taxon>Actinomycetes</taxon>
        <taxon>Streptosporangiales</taxon>
        <taxon>Nocardiopsidaceae</taxon>
        <taxon>Haloactinospora</taxon>
    </lineage>
</organism>
<name>A0A543NM15_9ACTN</name>
<feature type="compositionally biased region" description="Gly residues" evidence="1">
    <location>
        <begin position="826"/>
        <end position="836"/>
    </location>
</feature>
<dbReference type="InterPro" id="IPR003593">
    <property type="entry name" value="AAA+_ATPase"/>
</dbReference>
<dbReference type="Pfam" id="PF12846">
    <property type="entry name" value="AAA_10"/>
    <property type="match status" value="1"/>
</dbReference>
<evidence type="ECO:0000256" key="1">
    <source>
        <dbReference type="SAM" id="MobiDB-lite"/>
    </source>
</evidence>
<evidence type="ECO:0000313" key="4">
    <source>
        <dbReference type="Proteomes" id="UP000317422"/>
    </source>
</evidence>
<dbReference type="SUPFAM" id="SSF52540">
    <property type="entry name" value="P-loop containing nucleoside triphosphate hydrolases"/>
    <property type="match status" value="1"/>
</dbReference>
<sequence length="849" mass="93222">MLGRSTAARGASRLPVRYFDDRVLLSDAEAWAYFRLPTVSYEFTTPDEREALATNITIALAAIRMEDAEVHLRIAHRTYPAAAWATKLDDTSDSGPGWYEYLEEMYRHVWAKDFWTKEVYLGVRLGQRGGVRGQLSQGVFAQLLAAYQRTENVLGVQDDAVDDKELAHWTEQAQRLGRALAASSLRARHAHSSEVAWLLRHAVTGTIEEPRPSAAGRRTWGKGEIEQLVDGTIHNGRSMLRLEQPAGNTYVAYLSFSRFPDLMPFPDGEPWLHYADALPFPVELSLRMKLIPPAKASKDVSRKLAHARDMDAHIREAGAEAPIALAEQIDAARMLEHGITKERLPFVYGWHRLMVSAPTEDMLNQRVEAVVEHYRDIGIDVTNSTGDQFALFLESLPGDRIRLNAYAQRQPLRTIAGGMPTATVDLGDRADPDTGGWTGPYIGETLGRARSIVHFDPMVAAARNRPTAIAITGEPGGGKTTLALLLIHQLALRGVTVAAIDPKGDAESLVKLLQSYGRKARIMSLGSAEPGLLDPFGFGDDLPSKKTMATETLRLLLPRMSEERESAMIQAVAAVANQPQPSLAKVVRYLEDSTDPASRNLGAVLQSMSEMRLASLCFDPQGEHQIETEGWTTVFTLGGLTLPDSAISREDYSYEQRLSVALLYLVSQFARRLMNGLDRHLPKAIFLDEAWAVTSTPEGAKLVPEVSRMGRSRNTSMILVSQNAGDLLNEQVTNCLSSVFAFRSSERVEVESVMALLGIEPTEEHQGMLRNLGNGECVFRDLDGRAGRVGVDLVSEELLRWLDTNPTRQRPDDDGGDGDDDRFQGANGGALVGTGTMGSTADTGAGDLQ</sequence>
<dbReference type="SMART" id="SM00382">
    <property type="entry name" value="AAA"/>
    <property type="match status" value="1"/>
</dbReference>
<evidence type="ECO:0000259" key="2">
    <source>
        <dbReference type="SMART" id="SM00382"/>
    </source>
</evidence>
<dbReference type="AlphaFoldDB" id="A0A543NM15"/>
<keyword evidence="4" id="KW-1185">Reference proteome</keyword>
<dbReference type="InterPro" id="IPR051162">
    <property type="entry name" value="T4SS_component"/>
</dbReference>